<dbReference type="eggNOG" id="arCOG02611">
    <property type="taxonomic scope" value="Archaea"/>
</dbReference>
<dbReference type="InterPro" id="IPR011991">
    <property type="entry name" value="ArsR-like_HTH"/>
</dbReference>
<evidence type="ECO:0000313" key="2">
    <source>
        <dbReference type="EMBL" id="AIF70315.1"/>
    </source>
</evidence>
<dbReference type="RefSeq" id="WP_236626990.1">
    <property type="nucleotide sequence ID" value="NZ_CP006019.1"/>
</dbReference>
<dbReference type="Proteomes" id="UP000027981">
    <property type="component" value="Chromosome"/>
</dbReference>
<proteinExistence type="predicted"/>
<dbReference type="SUPFAM" id="SSF46785">
    <property type="entry name" value="Winged helix' DNA-binding domain"/>
    <property type="match status" value="2"/>
</dbReference>
<dbReference type="Gene3D" id="1.10.10.10">
    <property type="entry name" value="Winged helix-like DNA-binding domain superfamily/Winged helix DNA-binding domain"/>
    <property type="match status" value="2"/>
</dbReference>
<dbReference type="EMBL" id="CP006019">
    <property type="protein sequence ID" value="AIF70315.1"/>
    <property type="molecule type" value="Genomic_DNA"/>
</dbReference>
<dbReference type="PRINTS" id="PR00778">
    <property type="entry name" value="HTHARSR"/>
</dbReference>
<evidence type="ECO:0000259" key="1">
    <source>
        <dbReference type="PROSITE" id="PS50987"/>
    </source>
</evidence>
<sequence length="175" mass="20556">MKNMTSTREHILQYIKENPGITFRRLVEDLNLGIGTVQYHLSVLEKENLIISKKIGGKRYIFPKEFEKEYEPLIRAISTSTQRKILLLLSEGKKNQSEIASLLKLSQATVNYHMNQLEELNLIKKNRRGRQVIYEANFDVETLVRVISEYRPKLWDKLADRLIDLMLEIKGEEHD</sequence>
<dbReference type="GeneID" id="24843035"/>
<organism evidence="2 3">
    <name type="scientific">Palaeococcus pacificus DY20341</name>
    <dbReference type="NCBI Taxonomy" id="1343739"/>
    <lineage>
        <taxon>Archaea</taxon>
        <taxon>Methanobacteriati</taxon>
        <taxon>Methanobacteriota</taxon>
        <taxon>Thermococci</taxon>
        <taxon>Thermococcales</taxon>
        <taxon>Thermococcaceae</taxon>
        <taxon>Palaeococcus</taxon>
    </lineage>
</organism>
<protein>
    <recommendedName>
        <fullName evidence="1">HTH arsR-type domain-containing protein</fullName>
    </recommendedName>
</protein>
<dbReference type="PANTHER" id="PTHR36216:SF1">
    <property type="entry name" value="HTH ARSR-TYPE DOMAIN-CONTAINING PROTEIN"/>
    <property type="match status" value="1"/>
</dbReference>
<dbReference type="GO" id="GO:0003700">
    <property type="term" value="F:DNA-binding transcription factor activity"/>
    <property type="evidence" value="ECO:0007669"/>
    <property type="project" value="InterPro"/>
</dbReference>
<dbReference type="InterPro" id="IPR036390">
    <property type="entry name" value="WH_DNA-bd_sf"/>
</dbReference>
<dbReference type="InterPro" id="IPR036388">
    <property type="entry name" value="WH-like_DNA-bd_sf"/>
</dbReference>
<dbReference type="InterPro" id="IPR001845">
    <property type="entry name" value="HTH_ArsR_DNA-bd_dom"/>
</dbReference>
<dbReference type="Pfam" id="PF01022">
    <property type="entry name" value="HTH_5"/>
    <property type="match status" value="1"/>
</dbReference>
<evidence type="ECO:0000313" key="3">
    <source>
        <dbReference type="Proteomes" id="UP000027981"/>
    </source>
</evidence>
<dbReference type="SMART" id="SM00418">
    <property type="entry name" value="HTH_ARSR"/>
    <property type="match status" value="1"/>
</dbReference>
<accession>A0A075LUC2</accession>
<dbReference type="PANTHER" id="PTHR36216">
    <property type="entry name" value="TRANSCRIPTIONAL REGULATOR, TRMB"/>
    <property type="match status" value="1"/>
</dbReference>
<dbReference type="AlphaFoldDB" id="A0A075LUC2"/>
<dbReference type="CDD" id="cd00090">
    <property type="entry name" value="HTH_ARSR"/>
    <property type="match status" value="2"/>
</dbReference>
<dbReference type="KEGG" id="ppac:PAP_09700"/>
<dbReference type="Pfam" id="PF24266">
    <property type="entry name" value="HTH_HVO_0163_N"/>
    <property type="match status" value="1"/>
</dbReference>
<gene>
    <name evidence="2" type="ORF">PAP_09700</name>
</gene>
<dbReference type="STRING" id="1343739.PAP_09700"/>
<keyword evidence="3" id="KW-1185">Reference proteome</keyword>
<reference evidence="3" key="1">
    <citation type="submission" date="2013-06" db="EMBL/GenBank/DDBJ databases">
        <title>Complete Genome Sequence of Hyperthermophilic Palaeococcus pacificus DY20341T, Isolated from a Deep-Sea Hydrothermal Sediments.</title>
        <authorList>
            <person name="Zeng X."/>
            <person name="Shao Z."/>
        </authorList>
    </citation>
    <scope>NUCLEOTIDE SEQUENCE [LARGE SCALE GENOMIC DNA]</scope>
    <source>
        <strain evidence="3">DY20341</strain>
    </source>
</reference>
<dbReference type="PROSITE" id="PS50987">
    <property type="entry name" value="HTH_ARSR_2"/>
    <property type="match status" value="1"/>
</dbReference>
<dbReference type="HOGENOM" id="CLU_109676_0_1_2"/>
<feature type="domain" description="HTH arsR-type" evidence="1">
    <location>
        <begin position="62"/>
        <end position="155"/>
    </location>
</feature>
<dbReference type="InterPro" id="IPR056504">
    <property type="entry name" value="HTH_HVO_0163_N"/>
</dbReference>
<name>A0A075LUC2_9EURY</name>
<reference evidence="2 3" key="2">
    <citation type="journal article" date="2015" name="Genome Announc.">
        <title>Complete Genome Sequence of Hyperthermophilic Piezophilic Archaeon Palaeococcus pacificus DY20341T, Isolated from Deep-Sea Hydrothermal Sediments.</title>
        <authorList>
            <person name="Zeng X."/>
            <person name="Jebbar M."/>
            <person name="Shao Z."/>
        </authorList>
    </citation>
    <scope>NUCLEOTIDE SEQUENCE [LARGE SCALE GENOMIC DNA]</scope>
    <source>
        <strain evidence="2 3">DY20341</strain>
    </source>
</reference>